<feature type="region of interest" description="Disordered" evidence="1">
    <location>
        <begin position="41"/>
        <end position="101"/>
    </location>
</feature>
<dbReference type="EMBL" id="KT820662">
    <property type="protein sequence ID" value="ALH23370.1"/>
    <property type="molecule type" value="Genomic_DNA"/>
</dbReference>
<dbReference type="Gene3D" id="1.10.30.10">
    <property type="entry name" value="High mobility group box domain"/>
    <property type="match status" value="1"/>
</dbReference>
<dbReference type="InterPro" id="IPR036910">
    <property type="entry name" value="HMG_box_dom_sf"/>
</dbReference>
<accession>A0A0N9QXW9</accession>
<feature type="domain" description="YABBY protein C-terminal" evidence="2">
    <location>
        <begin position="10"/>
        <end position="48"/>
    </location>
</feature>
<gene>
    <name evidence="3" type="ORF">ceV_464</name>
</gene>
<reference evidence="3 4" key="1">
    <citation type="journal article" date="2015" name="Genome Announc.">
        <title>The 474-Kilobase-Pair Complete Genome Sequence of CeV-01B, a Virus Infecting Haptolina (Chrysochromulina) ericina (Prymnesiophyceae).</title>
        <authorList>
            <person name="Gallot-Lavallee L."/>
            <person name="Pagarete A."/>
            <person name="Legendre M."/>
            <person name="Santini S."/>
            <person name="Sandaa R.A."/>
            <person name="Himmelbauer H."/>
            <person name="Ogata H."/>
            <person name="Bratbak G."/>
            <person name="Claverie J.M."/>
        </authorList>
    </citation>
    <scope>NUCLEOTIDE SEQUENCE [LARGE SCALE GENOMIC DNA]</scope>
    <source>
        <strain evidence="3">CeV-01B</strain>
    </source>
</reference>
<protein>
    <submittedName>
        <fullName evidence="3">YABBY domain containing protein</fullName>
    </submittedName>
</protein>
<dbReference type="InterPro" id="IPR056775">
    <property type="entry name" value="YABBY_C"/>
</dbReference>
<feature type="compositionally biased region" description="Basic and acidic residues" evidence="1">
    <location>
        <begin position="68"/>
        <end position="80"/>
    </location>
</feature>
<evidence type="ECO:0000313" key="4">
    <source>
        <dbReference type="Proteomes" id="UP000203826"/>
    </source>
</evidence>
<name>A0A0N9QXW9_9VIRU</name>
<feature type="compositionally biased region" description="Basic residues" evidence="1">
    <location>
        <begin position="81"/>
        <end position="101"/>
    </location>
</feature>
<sequence>MGSKTAKRGGRKLSAFNIFMRKELARLKQATPGLDHKVAFKQAAGNWKGQSSTAKHPKKGQPSRTRKGKLDFVTHKGDKYYHRKGHRQTKNRKGKKGKPYK</sequence>
<dbReference type="KEGG" id="vg:26049331"/>
<feature type="compositionally biased region" description="Basic residues" evidence="1">
    <location>
        <begin position="55"/>
        <end position="67"/>
    </location>
</feature>
<evidence type="ECO:0000313" key="3">
    <source>
        <dbReference type="EMBL" id="ALH23370.1"/>
    </source>
</evidence>
<dbReference type="SUPFAM" id="SSF47095">
    <property type="entry name" value="HMG-box"/>
    <property type="match status" value="1"/>
</dbReference>
<keyword evidence="4" id="KW-1185">Reference proteome</keyword>
<evidence type="ECO:0000256" key="1">
    <source>
        <dbReference type="SAM" id="MobiDB-lite"/>
    </source>
</evidence>
<dbReference type="Pfam" id="PF04690">
    <property type="entry name" value="YABBY"/>
    <property type="match status" value="1"/>
</dbReference>
<evidence type="ECO:0000259" key="2">
    <source>
        <dbReference type="Pfam" id="PF04690"/>
    </source>
</evidence>
<proteinExistence type="predicted"/>
<organism evidence="3 4">
    <name type="scientific">Chrysochromulina ericina virus CeV-01B</name>
    <dbReference type="NCBI Taxonomy" id="3070830"/>
    <lineage>
        <taxon>Viruses</taxon>
        <taxon>Varidnaviria</taxon>
        <taxon>Bamfordvirae</taxon>
        <taxon>Nucleocytoviricota</taxon>
        <taxon>Megaviricetes</taxon>
        <taxon>Imitervirales</taxon>
        <taxon>Mesomimiviridae</taxon>
        <taxon>Tethysvirus</taxon>
        <taxon>Tethysvirus raunefjordenense</taxon>
    </lineage>
</organism>
<dbReference type="Proteomes" id="UP000203826">
    <property type="component" value="Segment"/>
</dbReference>